<comment type="caution">
    <text evidence="1">The sequence shown here is derived from an EMBL/GenBank/DDBJ whole genome shotgun (WGS) entry which is preliminary data.</text>
</comment>
<gene>
    <name evidence="1" type="ORF">K8V56_08700</name>
</gene>
<evidence type="ECO:0000313" key="2">
    <source>
        <dbReference type="Proteomes" id="UP000698173"/>
    </source>
</evidence>
<dbReference type="Proteomes" id="UP000698173">
    <property type="component" value="Unassembled WGS sequence"/>
</dbReference>
<proteinExistence type="predicted"/>
<organism evidence="1 2">
    <name type="scientific">Sporosarcina psychrophila</name>
    <name type="common">Bacillus psychrophilus</name>
    <dbReference type="NCBI Taxonomy" id="1476"/>
    <lineage>
        <taxon>Bacteria</taxon>
        <taxon>Bacillati</taxon>
        <taxon>Bacillota</taxon>
        <taxon>Bacilli</taxon>
        <taxon>Bacillales</taxon>
        <taxon>Caryophanaceae</taxon>
        <taxon>Sporosarcina</taxon>
    </lineage>
</organism>
<dbReference type="AlphaFoldDB" id="A0A921FY74"/>
<evidence type="ECO:0000313" key="1">
    <source>
        <dbReference type="EMBL" id="HJF31845.1"/>
    </source>
</evidence>
<dbReference type="EMBL" id="DYWT01000140">
    <property type="protein sequence ID" value="HJF31845.1"/>
    <property type="molecule type" value="Genomic_DNA"/>
</dbReference>
<accession>A0A921FY74</accession>
<reference evidence="1" key="1">
    <citation type="journal article" date="2021" name="PeerJ">
        <title>Extensive microbial diversity within the chicken gut microbiome revealed by metagenomics and culture.</title>
        <authorList>
            <person name="Gilroy R."/>
            <person name="Ravi A."/>
            <person name="Getino M."/>
            <person name="Pursley I."/>
            <person name="Horton D.L."/>
            <person name="Alikhan N.F."/>
            <person name="Baker D."/>
            <person name="Gharbi K."/>
            <person name="Hall N."/>
            <person name="Watson M."/>
            <person name="Adriaenssens E.M."/>
            <person name="Foster-Nyarko E."/>
            <person name="Jarju S."/>
            <person name="Secka A."/>
            <person name="Antonio M."/>
            <person name="Oren A."/>
            <person name="Chaudhuri R.R."/>
            <person name="La Ragione R."/>
            <person name="Hildebrand F."/>
            <person name="Pallen M.J."/>
        </authorList>
    </citation>
    <scope>NUCLEOTIDE SEQUENCE</scope>
    <source>
        <strain evidence="1">CHK171-7178</strain>
    </source>
</reference>
<sequence>MALVDTSHEEAPSLDGQVEKAHFVFGDETCNQACHKSIECDQRMFQYMRDALEILLIPLRRFVDASRDKPERKALSVLSLRLPRSRAFAGLSMRERAFRYL</sequence>
<reference evidence="1" key="2">
    <citation type="submission" date="2021-09" db="EMBL/GenBank/DDBJ databases">
        <authorList>
            <person name="Gilroy R."/>
        </authorList>
    </citation>
    <scope>NUCLEOTIDE SEQUENCE</scope>
    <source>
        <strain evidence="1">CHK171-7178</strain>
    </source>
</reference>
<protein>
    <submittedName>
        <fullName evidence="1">Uncharacterized protein</fullName>
    </submittedName>
</protein>
<name>A0A921FY74_SPOPS</name>